<evidence type="ECO:0000256" key="1">
    <source>
        <dbReference type="ARBA" id="ARBA00004167"/>
    </source>
</evidence>
<evidence type="ECO:0000256" key="2">
    <source>
        <dbReference type="ARBA" id="ARBA00022692"/>
    </source>
</evidence>
<protein>
    <recommendedName>
        <fullName evidence="7">C2 domain-containing protein</fullName>
    </recommendedName>
</protein>
<dbReference type="PROSITE" id="PS50004">
    <property type="entry name" value="C2"/>
    <property type="match status" value="3"/>
</dbReference>
<dbReference type="SUPFAM" id="SSF49562">
    <property type="entry name" value="C2 domain (Calcium/lipid-binding domain, CaLB)"/>
    <property type="match status" value="3"/>
</dbReference>
<keyword evidence="3" id="KW-0677">Repeat</keyword>
<dbReference type="SMART" id="SM01202">
    <property type="entry name" value="FerI"/>
    <property type="match status" value="1"/>
</dbReference>
<dbReference type="EMBL" id="HBGU01015495">
    <property type="protein sequence ID" value="CAD9423523.1"/>
    <property type="molecule type" value="Transcribed_RNA"/>
</dbReference>
<dbReference type="SMART" id="SM00239">
    <property type="entry name" value="C2"/>
    <property type="match status" value="3"/>
</dbReference>
<dbReference type="Pfam" id="PF00168">
    <property type="entry name" value="C2"/>
    <property type="match status" value="3"/>
</dbReference>
<dbReference type="GO" id="GO:0016020">
    <property type="term" value="C:membrane"/>
    <property type="evidence" value="ECO:0007669"/>
    <property type="project" value="UniProtKB-SubCell"/>
</dbReference>
<feature type="domain" description="C2" evidence="7">
    <location>
        <begin position="157"/>
        <end position="275"/>
    </location>
</feature>
<feature type="compositionally biased region" description="Acidic residues" evidence="6">
    <location>
        <begin position="948"/>
        <end position="961"/>
    </location>
</feature>
<dbReference type="AlphaFoldDB" id="A0A7S2FZC0"/>
<dbReference type="InterPro" id="IPR000008">
    <property type="entry name" value="C2_dom"/>
</dbReference>
<dbReference type="InterPro" id="IPR035892">
    <property type="entry name" value="C2_domain_sf"/>
</dbReference>
<feature type="domain" description="C2" evidence="7">
    <location>
        <begin position="1"/>
        <end position="119"/>
    </location>
</feature>
<keyword evidence="2" id="KW-0812">Transmembrane</keyword>
<evidence type="ECO:0000256" key="3">
    <source>
        <dbReference type="ARBA" id="ARBA00022737"/>
    </source>
</evidence>
<proteinExistence type="predicted"/>
<comment type="subcellular location">
    <subcellularLocation>
        <location evidence="1">Membrane</location>
        <topology evidence="1">Single-pass membrane protein</topology>
    </subcellularLocation>
</comment>
<feature type="domain" description="C2" evidence="7">
    <location>
        <begin position="500"/>
        <end position="637"/>
    </location>
</feature>
<organism evidence="8">
    <name type="scientific">Haptolina brevifila</name>
    <dbReference type="NCBI Taxonomy" id="156173"/>
    <lineage>
        <taxon>Eukaryota</taxon>
        <taxon>Haptista</taxon>
        <taxon>Haptophyta</taxon>
        <taxon>Prymnesiophyceae</taxon>
        <taxon>Prymnesiales</taxon>
        <taxon>Prymnesiaceae</taxon>
        <taxon>Haptolina</taxon>
    </lineage>
</organism>
<evidence type="ECO:0000256" key="6">
    <source>
        <dbReference type="SAM" id="MobiDB-lite"/>
    </source>
</evidence>
<dbReference type="PANTHER" id="PTHR12546">
    <property type="entry name" value="FER-1-LIKE"/>
    <property type="match status" value="1"/>
</dbReference>
<evidence type="ECO:0000259" key="7">
    <source>
        <dbReference type="PROSITE" id="PS50004"/>
    </source>
</evidence>
<dbReference type="Gene3D" id="2.60.40.150">
    <property type="entry name" value="C2 domain"/>
    <property type="match status" value="2"/>
</dbReference>
<gene>
    <name evidence="8" type="ORF">CBRE1094_LOCUS8304</name>
</gene>
<sequence length="1180" mass="132113">MRDQYQVRVHVIEARSLQGTESKGFSVCPVVRVRLLGGEGPTAFEKEQLTRVEKNTNSAVWDEVRIFQEELSREQFNSGKIEVAVEDTGLFGNTMIGSSFFDLTAVHENRDHEVFGRWVALRSEATGPSVQGFLRLSITVLREGDVPRLHTRDELVEKEEPDMGFIVKQPEIEFETFMLTVRINRVELAEYGLSCPKMQLRVKFGRTEVKTSVGRSGFNHSFNEELRLPIFLPTLTDRIKIDVLDTSGITGPQLICSTTKSFIEIKTDQVETSWTNMYGVRPLPRTAINIYQGTDESAEQSAYRGRILCYATAERPKPEEPQRVMVLPKIYSKAEQDSLIPREEDYILRCDLYDGSDIPGNPALDSVYVICAIGPKEQRSSNCDLLTDEPVHFESSEPGKDGYYEQLEDMKIKMPARVNVQQHHDIFVHVYLSTPLGDRRIGYQRWKTNPLLQEMEKIGKGGNVAQLTTPKWVLLLPDPLLKEEVKVAASMLQLTLIFGPQKQVLGLPRKRKRIPKLKSYELRANIYQATGLIASDENGLADPYVRISLAGKSVETPIINASLNPIWNKQLSLMVNLPGELELASKISVLVYDSDPAPLGQDWLKPATKEFTDSIIGRALAPPGRPEFNAKEYHNRHPDKPVELRLYDPQFANLETENEEEREHNAAGTILISFELRLAGTFKDKPMRGLSFGLDKDKDRALVKAEGGGEEEEEEEVDVGSLRPPTKPYIIEISVVGCRDVPPRDIWGWSIPLAKPYVEFEYGDMNALQRSWRIPEDQSKDKPQYSVDSGADVNILEVQYIKVDLPTEAKTFRPWMGVRVRESSRILPGFFGEDPIMGITSIDLLEEMPKYQEELKELERKKLEEANIKAEAEEQRNREKSAEGAVHGDADVSKDNLNETMLDQLEVAGPSSKVKADAKSNQGGDMKGQVLGERTIGDPETTEVGGEGAEDGDEEDEEEESAAERLKSFLMYLGLQCGVSPVDLTDAGVVLTNDEWRAVRAASIAEARAIEIWDQLDDAMERHGPLQRKLAKLKQKGTLQMAAKIAYGGKDEWWSMSWSTVGISKHGVRLWALSVSDSTQMPHPHSGKIIYSKVHEGEKPPDASFCENAVLTAICYPGPGAGPARRPRRLLIAWRMRSVRPALEKLLASGSLGVVLELEERSVAAGIAAAHGTDIEGYNH</sequence>
<keyword evidence="5" id="KW-0472">Membrane</keyword>
<dbReference type="InterPro" id="IPR037721">
    <property type="entry name" value="Ferlin"/>
</dbReference>
<reference evidence="8" key="1">
    <citation type="submission" date="2021-01" db="EMBL/GenBank/DDBJ databases">
        <authorList>
            <person name="Corre E."/>
            <person name="Pelletier E."/>
            <person name="Niang G."/>
            <person name="Scheremetjew M."/>
            <person name="Finn R."/>
            <person name="Kale V."/>
            <person name="Holt S."/>
            <person name="Cochrane G."/>
            <person name="Meng A."/>
            <person name="Brown T."/>
            <person name="Cohen L."/>
        </authorList>
    </citation>
    <scope>NUCLEOTIDE SEQUENCE</scope>
    <source>
        <strain evidence="8">UTEX LB 985</strain>
    </source>
</reference>
<feature type="region of interest" description="Disordered" evidence="6">
    <location>
        <begin position="869"/>
        <end position="895"/>
    </location>
</feature>
<evidence type="ECO:0000256" key="5">
    <source>
        <dbReference type="ARBA" id="ARBA00023136"/>
    </source>
</evidence>
<keyword evidence="4" id="KW-1133">Transmembrane helix</keyword>
<dbReference type="GO" id="GO:0007009">
    <property type="term" value="P:plasma membrane organization"/>
    <property type="evidence" value="ECO:0007669"/>
    <property type="project" value="TreeGrafter"/>
</dbReference>
<dbReference type="InterPro" id="IPR012968">
    <property type="entry name" value="FerIin_dom"/>
</dbReference>
<feature type="region of interest" description="Disordered" evidence="6">
    <location>
        <begin position="907"/>
        <end position="963"/>
    </location>
</feature>
<name>A0A7S2FZC0_9EUKA</name>
<dbReference type="PANTHER" id="PTHR12546:SF33">
    <property type="entry name" value="SPERM VESICLE FUSION PROTEIN FER-1"/>
    <property type="match status" value="1"/>
</dbReference>
<evidence type="ECO:0000313" key="8">
    <source>
        <dbReference type="EMBL" id="CAD9423523.1"/>
    </source>
</evidence>
<evidence type="ECO:0000256" key="4">
    <source>
        <dbReference type="ARBA" id="ARBA00022989"/>
    </source>
</evidence>
<accession>A0A7S2FZC0</accession>